<dbReference type="PANTHER" id="PTHR20974:SF0">
    <property type="entry name" value="UPF0585 PROTEIN CG18661"/>
    <property type="match status" value="1"/>
</dbReference>
<dbReference type="InterPro" id="IPR029063">
    <property type="entry name" value="SAM-dependent_MTases_sf"/>
</dbReference>
<evidence type="ECO:0000256" key="1">
    <source>
        <dbReference type="SAM" id="MobiDB-lite"/>
    </source>
</evidence>
<dbReference type="STRING" id="254406.SAMN04488042_101884"/>
<evidence type="ECO:0000313" key="3">
    <source>
        <dbReference type="Proteomes" id="UP000199144"/>
    </source>
</evidence>
<dbReference type="InterPro" id="IPR010342">
    <property type="entry name" value="DUF938"/>
</dbReference>
<proteinExistence type="predicted"/>
<dbReference type="AlphaFoldDB" id="A0A1I4J6S0"/>
<gene>
    <name evidence="2" type="ORF">SAMN04488042_101884</name>
</gene>
<dbReference type="SUPFAM" id="SSF53335">
    <property type="entry name" value="S-adenosyl-L-methionine-dependent methyltransferases"/>
    <property type="match status" value="1"/>
</dbReference>
<organism evidence="2 3">
    <name type="scientific">Shimia aestuarii</name>
    <dbReference type="NCBI Taxonomy" id="254406"/>
    <lineage>
        <taxon>Bacteria</taxon>
        <taxon>Pseudomonadati</taxon>
        <taxon>Pseudomonadota</taxon>
        <taxon>Alphaproteobacteria</taxon>
        <taxon>Rhodobacterales</taxon>
        <taxon>Roseobacteraceae</taxon>
    </lineage>
</organism>
<accession>A0A1I4J6S0</accession>
<dbReference type="OrthoDB" id="5525831at2"/>
<evidence type="ECO:0008006" key="4">
    <source>
        <dbReference type="Google" id="ProtNLM"/>
    </source>
</evidence>
<reference evidence="2 3" key="1">
    <citation type="submission" date="2016-10" db="EMBL/GenBank/DDBJ databases">
        <authorList>
            <person name="de Groot N.N."/>
        </authorList>
    </citation>
    <scope>NUCLEOTIDE SEQUENCE [LARGE SCALE GENOMIC DNA]</scope>
    <source>
        <strain evidence="2 3">DSM 15283</strain>
    </source>
</reference>
<dbReference type="Pfam" id="PF06080">
    <property type="entry name" value="DUF938"/>
    <property type="match status" value="1"/>
</dbReference>
<keyword evidence="3" id="KW-1185">Reference proteome</keyword>
<dbReference type="Proteomes" id="UP000199144">
    <property type="component" value="Unassembled WGS sequence"/>
</dbReference>
<feature type="region of interest" description="Disordered" evidence="1">
    <location>
        <begin position="1"/>
        <end position="21"/>
    </location>
</feature>
<protein>
    <recommendedName>
        <fullName evidence="4">Methyltransferase domain-containing protein</fullName>
    </recommendedName>
</protein>
<dbReference type="EMBL" id="FOTQ01000001">
    <property type="protein sequence ID" value="SFL61921.1"/>
    <property type="molecule type" value="Genomic_DNA"/>
</dbReference>
<dbReference type="Gene3D" id="3.40.50.150">
    <property type="entry name" value="Vaccinia Virus protein VP39"/>
    <property type="match status" value="1"/>
</dbReference>
<dbReference type="PANTHER" id="PTHR20974">
    <property type="entry name" value="UPF0585 PROTEIN CG18661"/>
    <property type="match status" value="1"/>
</dbReference>
<dbReference type="RefSeq" id="WP_093091222.1">
    <property type="nucleotide sequence ID" value="NZ_FOTQ01000001.1"/>
</dbReference>
<name>A0A1I4J6S0_9RHOB</name>
<evidence type="ECO:0000313" key="2">
    <source>
        <dbReference type="EMBL" id="SFL61921.1"/>
    </source>
</evidence>
<sequence length="220" mass="23490">MPRRLNLPDTASVATPDGDGKLFAPSADRNAEFIVALVREKAPKQGKALELASGTGQHVVTLAHAIPDIRWQPTDIDRTRRASIDAYVRDAALANVAPAIELDATDAGWSAHNTGYDLILLVNLLHLISTAEAQTVIREAAKALAPGGVLIVYGPFMRGDELTSAGDAAFHASLQAQDPEIGYKSDFDVLDWGVDAWLDVADVVEMPANNLALCWRKAGA</sequence>